<evidence type="ECO:0000313" key="1">
    <source>
        <dbReference type="EMBL" id="KKL08631.1"/>
    </source>
</evidence>
<accession>A0A0F9CSM7</accession>
<organism evidence="1">
    <name type="scientific">marine sediment metagenome</name>
    <dbReference type="NCBI Taxonomy" id="412755"/>
    <lineage>
        <taxon>unclassified sequences</taxon>
        <taxon>metagenomes</taxon>
        <taxon>ecological metagenomes</taxon>
    </lineage>
</organism>
<proteinExistence type="predicted"/>
<comment type="caution">
    <text evidence="1">The sequence shown here is derived from an EMBL/GenBank/DDBJ whole genome shotgun (WGS) entry which is preliminary data.</text>
</comment>
<sequence>MNSVTLSRHVALETVSVEAFLTVDGQGLPTYDSPVDVDARVLQQTKLVVAADGSRIKTALSLWVPSGAALMPDEQDRVTWSSKIYIVMDVKHVKDRDAQTIHRRVRCRRE</sequence>
<gene>
    <name evidence="1" type="ORF">LCGC14_2573940</name>
</gene>
<protein>
    <submittedName>
        <fullName evidence="1">Uncharacterized protein</fullName>
    </submittedName>
</protein>
<name>A0A0F9CSM7_9ZZZZ</name>
<dbReference type="EMBL" id="LAZR01042805">
    <property type="protein sequence ID" value="KKL08631.1"/>
    <property type="molecule type" value="Genomic_DNA"/>
</dbReference>
<reference evidence="1" key="1">
    <citation type="journal article" date="2015" name="Nature">
        <title>Complex archaea that bridge the gap between prokaryotes and eukaryotes.</title>
        <authorList>
            <person name="Spang A."/>
            <person name="Saw J.H."/>
            <person name="Jorgensen S.L."/>
            <person name="Zaremba-Niedzwiedzka K."/>
            <person name="Martijn J."/>
            <person name="Lind A.E."/>
            <person name="van Eijk R."/>
            <person name="Schleper C."/>
            <person name="Guy L."/>
            <person name="Ettema T.J."/>
        </authorList>
    </citation>
    <scope>NUCLEOTIDE SEQUENCE</scope>
</reference>
<dbReference type="AlphaFoldDB" id="A0A0F9CSM7"/>